<evidence type="ECO:0000259" key="8">
    <source>
        <dbReference type="PROSITE" id="PS50850"/>
    </source>
</evidence>
<keyword evidence="4 7" id="KW-1133">Transmembrane helix</keyword>
<evidence type="ECO:0000313" key="9">
    <source>
        <dbReference type="EMBL" id="QFG02446.1"/>
    </source>
</evidence>
<dbReference type="PROSITE" id="PS50850">
    <property type="entry name" value="MFS"/>
    <property type="match status" value="1"/>
</dbReference>
<dbReference type="InterPro" id="IPR036259">
    <property type="entry name" value="MFS_trans_sf"/>
</dbReference>
<reference evidence="9 10" key="1">
    <citation type="submission" date="2019-10" db="EMBL/GenBank/DDBJ databases">
        <title>Thermopilla bonchosmolovskayae gen. nov., sp. nov., a moderately thermophilic Chloroflexi bacterium from a Chukotka hot spring (Arctic, Russia), representing a novel classis Thermopillaia, which include previously uncultivated lineage OLB14.</title>
        <authorList>
            <person name="Kochetkova T.V."/>
            <person name="Zayulina K.S."/>
            <person name="Zhigarkov V.S."/>
            <person name="Minaev N.V."/>
            <person name="Novikov A."/>
            <person name="Toshchakov S.V."/>
            <person name="Elcheninov A.G."/>
            <person name="Kublanov I.V."/>
        </authorList>
    </citation>
    <scope>NUCLEOTIDE SEQUENCE [LARGE SCALE GENOMIC DNA]</scope>
    <source>
        <strain evidence="9 10">3753O</strain>
    </source>
</reference>
<feature type="transmembrane region" description="Helical" evidence="7">
    <location>
        <begin position="315"/>
        <end position="336"/>
    </location>
</feature>
<feature type="domain" description="Major facilitator superfamily (MFS) profile" evidence="8">
    <location>
        <begin position="94"/>
        <end position="506"/>
    </location>
</feature>
<feature type="transmembrane region" description="Helical" evidence="7">
    <location>
        <begin position="446"/>
        <end position="466"/>
    </location>
</feature>
<evidence type="ECO:0000256" key="3">
    <source>
        <dbReference type="ARBA" id="ARBA00022692"/>
    </source>
</evidence>
<feature type="region of interest" description="Disordered" evidence="6">
    <location>
        <begin position="1"/>
        <end position="82"/>
    </location>
</feature>
<feature type="transmembrane region" description="Helical" evidence="7">
    <location>
        <begin position="248"/>
        <end position="265"/>
    </location>
</feature>
<sequence>MPGRGYGSAARPVGPRGGVSGTRLRCHPSIPTLSERRGSLQDHECRKIHESGSPRSAPPTPPRRSVAANAPSSTPPADPPLGARPRLRDFGLAPLVVLFVLNAVDELDRAVLAVAMEDIRRDFDLADWAVGLLPLAVVFITGVISLPAGNWADRWRRVSILSGGAIVWGGAGLLASVSQNFVQLFLTRALLGFGQGTIVPTHASLLSDYYPVSVRGRALGYHRSANPLGQVLGAILGGAIVAALGWRWGFAAAAVPGLLLGIYALRLREPRRGEADLLVAAKQDPLFAAFLQDPPDKLGFRQSLDTIFRIRSLRLLIFTNAAFGFSLFGVVFWIPALFEREFGFSTTGAGGALAALALAAFVGTWYGGPFADRNVARGFRYLGRIGVVATIILTITWTLAFLMPNAALCLLFLSFGAFIASLGTPGLISIVAAVSPPRVRSQAFSAFGLALAVFGAAAAPLIVGAISELLQSSAGMAEGEALRWAMLSATTVVMAFGAWLAYQASRTCAEDAQRTMAAFLADYQRRAAEAAGAR</sequence>
<evidence type="ECO:0000256" key="4">
    <source>
        <dbReference type="ARBA" id="ARBA00022989"/>
    </source>
</evidence>
<dbReference type="InterPro" id="IPR011701">
    <property type="entry name" value="MFS"/>
</dbReference>
<evidence type="ECO:0000256" key="2">
    <source>
        <dbReference type="ARBA" id="ARBA00022448"/>
    </source>
</evidence>
<dbReference type="Pfam" id="PF07690">
    <property type="entry name" value="MFS_1"/>
    <property type="match status" value="1"/>
</dbReference>
<evidence type="ECO:0000256" key="1">
    <source>
        <dbReference type="ARBA" id="ARBA00004651"/>
    </source>
</evidence>
<organism evidence="9 10">
    <name type="scientific">Tepidiforma bonchosmolovskayae</name>
    <dbReference type="NCBI Taxonomy" id="2601677"/>
    <lineage>
        <taxon>Bacteria</taxon>
        <taxon>Bacillati</taxon>
        <taxon>Chloroflexota</taxon>
        <taxon>Tepidiformia</taxon>
        <taxon>Tepidiformales</taxon>
        <taxon>Tepidiformaceae</taxon>
        <taxon>Tepidiforma</taxon>
    </lineage>
</organism>
<dbReference type="InterPro" id="IPR044770">
    <property type="entry name" value="MFS_spinster-like"/>
</dbReference>
<gene>
    <name evidence="9" type="ORF">Tbon_03780</name>
</gene>
<evidence type="ECO:0000256" key="5">
    <source>
        <dbReference type="ARBA" id="ARBA00023136"/>
    </source>
</evidence>
<evidence type="ECO:0000313" key="10">
    <source>
        <dbReference type="Proteomes" id="UP000326331"/>
    </source>
</evidence>
<evidence type="ECO:0000256" key="7">
    <source>
        <dbReference type="SAM" id="Phobius"/>
    </source>
</evidence>
<name>A0ABX6BZL2_9CHLR</name>
<dbReference type="PANTHER" id="PTHR23505">
    <property type="entry name" value="SPINSTER"/>
    <property type="match status" value="1"/>
</dbReference>
<feature type="transmembrane region" description="Helical" evidence="7">
    <location>
        <begin position="158"/>
        <end position="177"/>
    </location>
</feature>
<dbReference type="EMBL" id="CP042829">
    <property type="protein sequence ID" value="QFG02446.1"/>
    <property type="molecule type" value="Genomic_DNA"/>
</dbReference>
<feature type="transmembrane region" description="Helical" evidence="7">
    <location>
        <begin position="381"/>
        <end position="404"/>
    </location>
</feature>
<keyword evidence="2" id="KW-0813">Transport</keyword>
<dbReference type="PANTHER" id="PTHR23505:SF79">
    <property type="entry name" value="PROTEIN SPINSTER"/>
    <property type="match status" value="1"/>
</dbReference>
<protein>
    <submittedName>
        <fullName evidence="9">MFS transporter</fullName>
    </submittedName>
</protein>
<keyword evidence="5 7" id="KW-0472">Membrane</keyword>
<dbReference type="Proteomes" id="UP000326331">
    <property type="component" value="Chromosome"/>
</dbReference>
<feature type="transmembrane region" description="Helical" evidence="7">
    <location>
        <begin position="348"/>
        <end position="369"/>
    </location>
</feature>
<comment type="subcellular location">
    <subcellularLocation>
        <location evidence="1">Cell membrane</location>
        <topology evidence="1">Multi-pass membrane protein</topology>
    </subcellularLocation>
</comment>
<feature type="transmembrane region" description="Helical" evidence="7">
    <location>
        <begin position="410"/>
        <end position="434"/>
    </location>
</feature>
<accession>A0ABX6BZL2</accession>
<proteinExistence type="predicted"/>
<dbReference type="Gene3D" id="1.20.1250.20">
    <property type="entry name" value="MFS general substrate transporter like domains"/>
    <property type="match status" value="1"/>
</dbReference>
<feature type="transmembrane region" description="Helical" evidence="7">
    <location>
        <begin position="125"/>
        <end position="146"/>
    </location>
</feature>
<dbReference type="SUPFAM" id="SSF103473">
    <property type="entry name" value="MFS general substrate transporter"/>
    <property type="match status" value="1"/>
</dbReference>
<evidence type="ECO:0000256" key="6">
    <source>
        <dbReference type="SAM" id="MobiDB-lite"/>
    </source>
</evidence>
<keyword evidence="3 7" id="KW-0812">Transmembrane</keyword>
<feature type="transmembrane region" description="Helical" evidence="7">
    <location>
        <begin position="481"/>
        <end position="502"/>
    </location>
</feature>
<feature type="compositionally biased region" description="Basic and acidic residues" evidence="6">
    <location>
        <begin position="34"/>
        <end position="52"/>
    </location>
</feature>
<dbReference type="InterPro" id="IPR020846">
    <property type="entry name" value="MFS_dom"/>
</dbReference>
<keyword evidence="10" id="KW-1185">Reference proteome</keyword>